<comment type="caution">
    <text evidence="2">The sequence shown here is derived from an EMBL/GenBank/DDBJ whole genome shotgun (WGS) entry which is preliminary data.</text>
</comment>
<proteinExistence type="predicted"/>
<reference evidence="2 3" key="1">
    <citation type="journal article" date="2016" name="Nat. Commun.">
        <title>Thousands of microbial genomes shed light on interconnected biogeochemical processes in an aquifer system.</title>
        <authorList>
            <person name="Anantharaman K."/>
            <person name="Brown C.T."/>
            <person name="Hug L.A."/>
            <person name="Sharon I."/>
            <person name="Castelle C.J."/>
            <person name="Probst A.J."/>
            <person name="Thomas B.C."/>
            <person name="Singh A."/>
            <person name="Wilkins M.J."/>
            <person name="Karaoz U."/>
            <person name="Brodie E.L."/>
            <person name="Williams K.H."/>
            <person name="Hubbard S.S."/>
            <person name="Banfield J.F."/>
        </authorList>
    </citation>
    <scope>NUCLEOTIDE SEQUENCE [LARGE SCALE GENOMIC DNA]</scope>
</reference>
<dbReference type="AlphaFoldDB" id="A0A1F4XGS6"/>
<gene>
    <name evidence="2" type="ORF">A2943_01220</name>
</gene>
<dbReference type="STRING" id="1797243.A2943_01220"/>
<keyword evidence="1" id="KW-0472">Membrane</keyword>
<feature type="transmembrane region" description="Helical" evidence="1">
    <location>
        <begin position="6"/>
        <end position="29"/>
    </location>
</feature>
<keyword evidence="1" id="KW-1133">Transmembrane helix</keyword>
<dbReference type="EMBL" id="MEWX01000025">
    <property type="protein sequence ID" value="OGC80363.1"/>
    <property type="molecule type" value="Genomic_DNA"/>
</dbReference>
<name>A0A1F4XGS6_9BACT</name>
<sequence>MAAGSYLPSAQFVLVAVSIAISGGLIIAAERYTAKENAPAQLTSATESEAVQNSDDDWKRSLEEIQLQSGISLPEPPSEESVAAFLAAAQEGNVTESVSRTLFITLSNAAAQGLGSDIPTQDKLIAGAQAQLGQGATQAYTTADLELVPNTKENMHAYGNGLAAAVNAHPQASAAQVLYSMGFAVDNNSVLELQKLEPISREYRALVDELLLLSTPETLSPIHVQILNDLSRAAESIKNMQALPQDPLLSLTGLQVFQSSTAEVLRLFINLARQFSENAILFTTDEPGSAWEVLLSPSL</sequence>
<protein>
    <submittedName>
        <fullName evidence="2">Uncharacterized protein</fullName>
    </submittedName>
</protein>
<evidence type="ECO:0000313" key="3">
    <source>
        <dbReference type="Proteomes" id="UP000176185"/>
    </source>
</evidence>
<evidence type="ECO:0000256" key="1">
    <source>
        <dbReference type="SAM" id="Phobius"/>
    </source>
</evidence>
<evidence type="ECO:0000313" key="2">
    <source>
        <dbReference type="EMBL" id="OGC80363.1"/>
    </source>
</evidence>
<dbReference type="Proteomes" id="UP000176185">
    <property type="component" value="Unassembled WGS sequence"/>
</dbReference>
<accession>A0A1F4XGS6</accession>
<keyword evidence="1" id="KW-0812">Transmembrane</keyword>
<organism evidence="2 3">
    <name type="scientific">Candidatus Adlerbacteria bacterium RIFCSPLOWO2_01_FULL_51_16</name>
    <dbReference type="NCBI Taxonomy" id="1797243"/>
    <lineage>
        <taxon>Bacteria</taxon>
        <taxon>Candidatus Adleribacteriota</taxon>
    </lineage>
</organism>